<evidence type="ECO:0000313" key="2">
    <source>
        <dbReference type="Proteomes" id="UP000017805"/>
    </source>
</evidence>
<dbReference type="AlphaFoldDB" id="U5LF35"/>
<evidence type="ECO:0000313" key="1">
    <source>
        <dbReference type="EMBL" id="AGX06033.1"/>
    </source>
</evidence>
<proteinExistence type="predicted"/>
<sequence length="43" mass="5033">MQGHLKIADSLIVIIYLTERFLTSIEHIRKRFLHGKREGGVKK</sequence>
<name>U5LF35_9BACI</name>
<gene>
    <name evidence="1" type="ORF">N288_20935</name>
</gene>
<dbReference type="HOGENOM" id="CLU_3229652_0_0_9"/>
<dbReference type="KEGG" id="bif:N288_20935"/>
<accession>U5LF35</accession>
<dbReference type="Proteomes" id="UP000017805">
    <property type="component" value="Chromosome"/>
</dbReference>
<dbReference type="EMBL" id="CP006643">
    <property type="protein sequence ID" value="AGX06033.1"/>
    <property type="molecule type" value="Genomic_DNA"/>
</dbReference>
<reference evidence="1 2" key="1">
    <citation type="submission" date="2013-07" db="EMBL/GenBank/DDBJ databases">
        <title>Complete genome sequence of Bacillus infantis NRRL B-14911 that has potential to induce cardiac disease by antigenic mimicry.</title>
        <authorList>
            <person name="Massilamany C."/>
            <person name="Smith T.P.L."/>
            <person name="Loy J.D."/>
            <person name="Barletta R."/>
            <person name="Reddy J."/>
        </authorList>
    </citation>
    <scope>NUCLEOTIDE SEQUENCE [LARGE SCALE GENOMIC DNA]</scope>
    <source>
        <strain evidence="1 2">NRRL B-14911</strain>
    </source>
</reference>
<dbReference type="PATRIC" id="fig|1367477.3.peg.4167"/>
<keyword evidence="2" id="KW-1185">Reference proteome</keyword>
<organism evidence="1 2">
    <name type="scientific">Bacillus infantis NRRL B-14911</name>
    <dbReference type="NCBI Taxonomy" id="1367477"/>
    <lineage>
        <taxon>Bacteria</taxon>
        <taxon>Bacillati</taxon>
        <taxon>Bacillota</taxon>
        <taxon>Bacilli</taxon>
        <taxon>Bacillales</taxon>
        <taxon>Bacillaceae</taxon>
        <taxon>Bacillus</taxon>
    </lineage>
</organism>
<protein>
    <submittedName>
        <fullName evidence="1">Uncharacterized protein</fullName>
    </submittedName>
</protein>